<dbReference type="CDD" id="cd01519">
    <property type="entry name" value="RHOD_HSP67B2"/>
    <property type="match status" value="1"/>
</dbReference>
<sequence length="184" mass="20381">MMLNRSSPAVRLATRALVRNLYSSPALRFAFQPAKQVAISGLRSGLKTQSNIRNQFRYYSVIEEEPNAKVVGYEEVKALSEKPGDALIVDVREPSEYAQGHIPNAVNIPYKTSPGALGLPDDDFEMTFGFPKPTTDTELVFYCLAGVRSTAAEELAGTFGYGKRLNYVGSWEDWANHEAETPKE</sequence>
<dbReference type="GO" id="GO:0004792">
    <property type="term" value="F:thiosulfate-cyanide sulfurtransferase activity"/>
    <property type="evidence" value="ECO:0007669"/>
    <property type="project" value="TreeGrafter"/>
</dbReference>
<organism evidence="2 3">
    <name type="scientific">Kuraishia capsulata CBS 1993</name>
    <dbReference type="NCBI Taxonomy" id="1382522"/>
    <lineage>
        <taxon>Eukaryota</taxon>
        <taxon>Fungi</taxon>
        <taxon>Dikarya</taxon>
        <taxon>Ascomycota</taxon>
        <taxon>Saccharomycotina</taxon>
        <taxon>Pichiomycetes</taxon>
        <taxon>Pichiales</taxon>
        <taxon>Pichiaceae</taxon>
        <taxon>Kuraishia</taxon>
    </lineage>
</organism>
<dbReference type="Proteomes" id="UP000019384">
    <property type="component" value="Unassembled WGS sequence"/>
</dbReference>
<dbReference type="InterPro" id="IPR036873">
    <property type="entry name" value="Rhodanese-like_dom_sf"/>
</dbReference>
<evidence type="ECO:0000259" key="1">
    <source>
        <dbReference type="PROSITE" id="PS50206"/>
    </source>
</evidence>
<reference evidence="2" key="2">
    <citation type="submission" date="2014-02" db="EMBL/GenBank/DDBJ databases">
        <title>Complete DNA sequence of /Kuraishia capsulata/ illustrates novel genomic features among budding yeasts (/Saccharomycotina/).</title>
        <authorList>
            <person name="Morales L."/>
            <person name="Noel B."/>
            <person name="Porcel B."/>
            <person name="Marcet-Houben M."/>
            <person name="Hullo M-F."/>
            <person name="Sacerdot C."/>
            <person name="Tekaia F."/>
            <person name="Leh-Louis V."/>
            <person name="Despons L."/>
            <person name="Khanna V."/>
            <person name="Aury J-M."/>
            <person name="Barbe V."/>
            <person name="Couloux A."/>
            <person name="Labadie K."/>
            <person name="Pelletier E."/>
            <person name="Souciet J-L."/>
            <person name="Boekhout T."/>
            <person name="Gabaldon T."/>
            <person name="Wincker P."/>
            <person name="Dujon B."/>
        </authorList>
    </citation>
    <scope>NUCLEOTIDE SEQUENCE</scope>
    <source>
        <strain evidence="2">CBS 1993</strain>
    </source>
</reference>
<reference evidence="2" key="1">
    <citation type="submission" date="2013-12" db="EMBL/GenBank/DDBJ databases">
        <authorList>
            <person name="Genoscope - CEA"/>
        </authorList>
    </citation>
    <scope>NUCLEOTIDE SEQUENCE</scope>
    <source>
        <strain evidence="2">CBS 1993</strain>
    </source>
</reference>
<accession>W6MU46</accession>
<dbReference type="HOGENOM" id="CLU_089574_0_0_1"/>
<dbReference type="GO" id="GO:0005739">
    <property type="term" value="C:mitochondrion"/>
    <property type="evidence" value="ECO:0007669"/>
    <property type="project" value="TreeGrafter"/>
</dbReference>
<dbReference type="PANTHER" id="PTHR44086">
    <property type="entry name" value="THIOSULFATE SULFURTRANSFERASE RDL2, MITOCHONDRIAL-RELATED"/>
    <property type="match status" value="1"/>
</dbReference>
<evidence type="ECO:0000313" key="2">
    <source>
        <dbReference type="EMBL" id="CDK28867.1"/>
    </source>
</evidence>
<dbReference type="PANTHER" id="PTHR44086:SF10">
    <property type="entry name" value="THIOSULFATE SULFURTRANSFERASE_RHODANESE-LIKE DOMAIN-CONTAINING PROTEIN 3"/>
    <property type="match status" value="1"/>
</dbReference>
<gene>
    <name evidence="2" type="ORF">KUCA_T00004852001</name>
</gene>
<dbReference type="EMBL" id="HG793130">
    <property type="protein sequence ID" value="CDK28867.1"/>
    <property type="molecule type" value="Genomic_DNA"/>
</dbReference>
<feature type="domain" description="Rhodanese" evidence="1">
    <location>
        <begin position="82"/>
        <end position="179"/>
    </location>
</feature>
<protein>
    <recommendedName>
        <fullName evidence="1">Rhodanese domain-containing protein</fullName>
    </recommendedName>
</protein>
<dbReference type="Gene3D" id="3.40.250.10">
    <property type="entry name" value="Rhodanese-like domain"/>
    <property type="match status" value="1"/>
</dbReference>
<proteinExistence type="predicted"/>
<name>W6MU46_9ASCO</name>
<dbReference type="InterPro" id="IPR001763">
    <property type="entry name" value="Rhodanese-like_dom"/>
</dbReference>
<dbReference type="SMART" id="SM00450">
    <property type="entry name" value="RHOD"/>
    <property type="match status" value="1"/>
</dbReference>
<dbReference type="SUPFAM" id="SSF52821">
    <property type="entry name" value="Rhodanese/Cell cycle control phosphatase"/>
    <property type="match status" value="1"/>
</dbReference>
<dbReference type="OrthoDB" id="566238at2759"/>
<dbReference type="GeneID" id="34522245"/>
<dbReference type="Pfam" id="PF00581">
    <property type="entry name" value="Rhodanese"/>
    <property type="match status" value="1"/>
</dbReference>
<dbReference type="AlphaFoldDB" id="W6MU46"/>
<dbReference type="RefSeq" id="XP_022460857.1">
    <property type="nucleotide sequence ID" value="XM_022605979.1"/>
</dbReference>
<dbReference type="STRING" id="1382522.W6MU46"/>
<dbReference type="PROSITE" id="PS50206">
    <property type="entry name" value="RHODANESE_3"/>
    <property type="match status" value="1"/>
</dbReference>
<keyword evidence="3" id="KW-1185">Reference proteome</keyword>
<evidence type="ECO:0000313" key="3">
    <source>
        <dbReference type="Proteomes" id="UP000019384"/>
    </source>
</evidence>